<evidence type="ECO:0000259" key="14">
    <source>
        <dbReference type="Pfam" id="PF17900"/>
    </source>
</evidence>
<keyword evidence="6 15" id="KW-0031">Aminopeptidase</keyword>
<dbReference type="InterPro" id="IPR045357">
    <property type="entry name" value="Aminopeptidase_N-like_N"/>
</dbReference>
<dbReference type="GO" id="GO:0004177">
    <property type="term" value="F:aminopeptidase activity"/>
    <property type="evidence" value="ECO:0007669"/>
    <property type="project" value="UniProtKB-KW"/>
</dbReference>
<dbReference type="Gene3D" id="2.60.40.1730">
    <property type="entry name" value="tricorn interacting facor f3 domain"/>
    <property type="match status" value="1"/>
</dbReference>
<dbReference type="SUPFAM" id="SSF55486">
    <property type="entry name" value="Metalloproteases ('zincins'), catalytic domain"/>
    <property type="match status" value="1"/>
</dbReference>
<dbReference type="CDD" id="cd09603">
    <property type="entry name" value="M1_APN_like"/>
    <property type="match status" value="1"/>
</dbReference>
<keyword evidence="12" id="KW-0732">Signal</keyword>
<dbReference type="InterPro" id="IPR027268">
    <property type="entry name" value="Peptidase_M4/M1_CTD_sf"/>
</dbReference>
<dbReference type="Proteomes" id="UP001597533">
    <property type="component" value="Unassembled WGS sequence"/>
</dbReference>
<dbReference type="Pfam" id="PF01433">
    <property type="entry name" value="Peptidase_M1"/>
    <property type="match status" value="1"/>
</dbReference>
<keyword evidence="9 15" id="KW-0378">Hydrolase</keyword>
<evidence type="ECO:0000256" key="5">
    <source>
        <dbReference type="ARBA" id="ARBA00015611"/>
    </source>
</evidence>
<evidence type="ECO:0000256" key="3">
    <source>
        <dbReference type="ARBA" id="ARBA00010136"/>
    </source>
</evidence>
<comment type="caution">
    <text evidence="15">The sequence shown here is derived from an EMBL/GenBank/DDBJ whole genome shotgun (WGS) entry which is preliminary data.</text>
</comment>
<dbReference type="Pfam" id="PF17900">
    <property type="entry name" value="Peptidase_M1_N"/>
    <property type="match status" value="1"/>
</dbReference>
<protein>
    <recommendedName>
        <fullName evidence="5">Aminopeptidase N</fullName>
        <ecNumber evidence="4">3.4.11.2</ecNumber>
    </recommendedName>
</protein>
<accession>A0ABW5WP89</accession>
<feature type="domain" description="Peptidase M1 membrane alanine aminopeptidase" evidence="13">
    <location>
        <begin position="234"/>
        <end position="434"/>
    </location>
</feature>
<keyword evidence="7" id="KW-0645">Protease</keyword>
<evidence type="ECO:0000256" key="2">
    <source>
        <dbReference type="ARBA" id="ARBA00001947"/>
    </source>
</evidence>
<evidence type="ECO:0000256" key="1">
    <source>
        <dbReference type="ARBA" id="ARBA00000098"/>
    </source>
</evidence>
<dbReference type="Gene3D" id="1.10.390.10">
    <property type="entry name" value="Neutral Protease Domain 2"/>
    <property type="match status" value="1"/>
</dbReference>
<comment type="catalytic activity">
    <reaction evidence="1">
        <text>Release of an N-terminal amino acid, Xaa-|-Yaa- from a peptide, amide or arylamide. Xaa is preferably Ala, but may be most amino acids including Pro (slow action). When a terminal hydrophobic residue is followed by a prolyl residue, the two may be released as an intact Xaa-Pro dipeptide.</text>
        <dbReference type="EC" id="3.4.11.2"/>
    </reaction>
</comment>
<evidence type="ECO:0000256" key="7">
    <source>
        <dbReference type="ARBA" id="ARBA00022670"/>
    </source>
</evidence>
<gene>
    <name evidence="15" type="ORF">ACFS5M_12930</name>
</gene>
<dbReference type="InterPro" id="IPR014782">
    <property type="entry name" value="Peptidase_M1_dom"/>
</dbReference>
<dbReference type="InterPro" id="IPR001930">
    <property type="entry name" value="Peptidase_M1"/>
</dbReference>
<organism evidence="15 16">
    <name type="scientific">Lacinutrix iliipiscaria</name>
    <dbReference type="NCBI Taxonomy" id="1230532"/>
    <lineage>
        <taxon>Bacteria</taxon>
        <taxon>Pseudomonadati</taxon>
        <taxon>Bacteroidota</taxon>
        <taxon>Flavobacteriia</taxon>
        <taxon>Flavobacteriales</taxon>
        <taxon>Flavobacteriaceae</taxon>
        <taxon>Lacinutrix</taxon>
    </lineage>
</organism>
<dbReference type="PANTHER" id="PTHR11533">
    <property type="entry name" value="PROTEASE M1 ZINC METALLOPROTEASE"/>
    <property type="match status" value="1"/>
</dbReference>
<feature type="chain" id="PRO_5045262071" description="Aminopeptidase N" evidence="12">
    <location>
        <begin position="19"/>
        <end position="661"/>
    </location>
</feature>
<evidence type="ECO:0000259" key="13">
    <source>
        <dbReference type="Pfam" id="PF01433"/>
    </source>
</evidence>
<evidence type="ECO:0000256" key="6">
    <source>
        <dbReference type="ARBA" id="ARBA00022438"/>
    </source>
</evidence>
<evidence type="ECO:0000256" key="11">
    <source>
        <dbReference type="ARBA" id="ARBA00023049"/>
    </source>
</evidence>
<dbReference type="RefSeq" id="WP_183489026.1">
    <property type="nucleotide sequence ID" value="NZ_JBHUOV010000015.1"/>
</dbReference>
<evidence type="ECO:0000256" key="8">
    <source>
        <dbReference type="ARBA" id="ARBA00022723"/>
    </source>
</evidence>
<dbReference type="InterPro" id="IPR050344">
    <property type="entry name" value="Peptidase_M1_aminopeptidases"/>
</dbReference>
<dbReference type="EC" id="3.4.11.2" evidence="4"/>
<evidence type="ECO:0000313" key="15">
    <source>
        <dbReference type="EMBL" id="MFD2824578.1"/>
    </source>
</evidence>
<evidence type="ECO:0000313" key="16">
    <source>
        <dbReference type="Proteomes" id="UP001597533"/>
    </source>
</evidence>
<keyword evidence="8" id="KW-0479">Metal-binding</keyword>
<dbReference type="PRINTS" id="PR00756">
    <property type="entry name" value="ALADIPTASE"/>
</dbReference>
<evidence type="ECO:0000256" key="9">
    <source>
        <dbReference type="ARBA" id="ARBA00022801"/>
    </source>
</evidence>
<feature type="signal peptide" evidence="12">
    <location>
        <begin position="1"/>
        <end position="18"/>
    </location>
</feature>
<sequence length="661" mass="77613">MKHFFVILFILSSAVSVAQQTKYVDFKKIEAELFFNKIQVDSTLFNAFEIEFDILKRVDSVFLDAINMRFENISLNGKPVKFNNDGKKLIIYDKFKPSKNNRLSFIFFASPKQAMYFIGWNNEARNQIWTQGQGKYTSHWLPSLDDMNDKIEFDLTFSVPRGYEVISNGKLISKSKSSNYDLWKYDMQQPMSSYLVALVIGKYNKVIKISQSGIPLEMYYYPEDSLKVEPTYRYTKQMFDFLEKEIGVAYPWQNYKQVPVHDFLYAGMENTSCTIFSDAFMIDDIAFVDKNYVNVNAHELAHQWFGDLVTETSGTHHWLQEGFATYYALLAERDVFGDNYFYWRLLEYAEELANQDRVGQSTALLDPKASSTTFYKKGALVLYMLREKVGDSVFRLAVRSYLNKHAFKNVETLDFIKEVERFSEQDLSAFVDKWLKDKAFYYEDIELSLQKQSPFISEYLMVDCEAPNSKCDYYLNSWVSDEAKRKIISQVPERVTSEVFKNSVKVRQAIAQNVTKIPIELKESYETLLEDKSYITVESALYNLWANFPEDRVKYLNKTKDIIGLSNKNVRLLWLALSVSTPDYGKQEHLSELIQYASPVYNFEIRMQAFSFLEMLNVITKDVIKYYEDAETHHNWRLKKFAKAFREKYKDHADYKKLKTH</sequence>
<name>A0ABW5WP89_9FLAO</name>
<keyword evidence="16" id="KW-1185">Reference proteome</keyword>
<dbReference type="InterPro" id="IPR042097">
    <property type="entry name" value="Aminopeptidase_N-like_N_sf"/>
</dbReference>
<evidence type="ECO:0000256" key="4">
    <source>
        <dbReference type="ARBA" id="ARBA00012564"/>
    </source>
</evidence>
<dbReference type="EMBL" id="JBHUOV010000015">
    <property type="protein sequence ID" value="MFD2824578.1"/>
    <property type="molecule type" value="Genomic_DNA"/>
</dbReference>
<proteinExistence type="inferred from homology"/>
<keyword evidence="10" id="KW-0862">Zinc</keyword>
<feature type="domain" description="Aminopeptidase N-like N-terminal" evidence="14">
    <location>
        <begin position="42"/>
        <end position="195"/>
    </location>
</feature>
<comment type="similarity">
    <text evidence="3">Belongs to the peptidase M1 family.</text>
</comment>
<reference evidence="16" key="1">
    <citation type="journal article" date="2019" name="Int. J. Syst. Evol. Microbiol.">
        <title>The Global Catalogue of Microorganisms (GCM) 10K type strain sequencing project: providing services to taxonomists for standard genome sequencing and annotation.</title>
        <authorList>
            <consortium name="The Broad Institute Genomics Platform"/>
            <consortium name="The Broad Institute Genome Sequencing Center for Infectious Disease"/>
            <person name="Wu L."/>
            <person name="Ma J."/>
        </authorList>
    </citation>
    <scope>NUCLEOTIDE SEQUENCE [LARGE SCALE GENOMIC DNA]</scope>
    <source>
        <strain evidence="16">KCTC 32141</strain>
    </source>
</reference>
<keyword evidence="11" id="KW-0482">Metalloprotease</keyword>
<evidence type="ECO:0000256" key="10">
    <source>
        <dbReference type="ARBA" id="ARBA00022833"/>
    </source>
</evidence>
<evidence type="ECO:0000256" key="12">
    <source>
        <dbReference type="SAM" id="SignalP"/>
    </source>
</evidence>
<comment type="cofactor">
    <cofactor evidence="2">
        <name>Zn(2+)</name>
        <dbReference type="ChEBI" id="CHEBI:29105"/>
    </cofactor>
</comment>
<dbReference type="PANTHER" id="PTHR11533:SF174">
    <property type="entry name" value="PUROMYCIN-SENSITIVE AMINOPEPTIDASE-RELATED"/>
    <property type="match status" value="1"/>
</dbReference>
<dbReference type="SUPFAM" id="SSF63737">
    <property type="entry name" value="Leukotriene A4 hydrolase N-terminal domain"/>
    <property type="match status" value="1"/>
</dbReference>